<evidence type="ECO:0000256" key="1">
    <source>
        <dbReference type="ARBA" id="ARBA00004429"/>
    </source>
</evidence>
<comment type="similarity">
    <text evidence="2 9">Belongs to the ABC-2 integral membrane protein family.</text>
</comment>
<dbReference type="PANTHER" id="PTHR30413:SF8">
    <property type="entry name" value="TRANSPORT PERMEASE PROTEIN"/>
    <property type="match status" value="1"/>
</dbReference>
<evidence type="ECO:0000256" key="3">
    <source>
        <dbReference type="ARBA" id="ARBA00022448"/>
    </source>
</evidence>
<dbReference type="GO" id="GO:0005886">
    <property type="term" value="C:plasma membrane"/>
    <property type="evidence" value="ECO:0007669"/>
    <property type="project" value="UniProtKB-SubCell"/>
</dbReference>
<keyword evidence="4 9" id="KW-1003">Cell membrane</keyword>
<reference evidence="12 14" key="2">
    <citation type="submission" date="2018-08" db="EMBL/GenBank/DDBJ databases">
        <title>Brachybacterium saurashtrense DSM 23186.</title>
        <authorList>
            <person name="Li Y."/>
        </authorList>
    </citation>
    <scope>NUCLEOTIDE SEQUENCE [LARGE SCALE GENOMIC DNA]</scope>
    <source>
        <strain evidence="12 14">DSM 23186</strain>
    </source>
</reference>
<dbReference type="Pfam" id="PF01061">
    <property type="entry name" value="ABC2_membrane"/>
    <property type="match status" value="1"/>
</dbReference>
<evidence type="ECO:0000313" key="14">
    <source>
        <dbReference type="Proteomes" id="UP000282185"/>
    </source>
</evidence>
<keyword evidence="7 9" id="KW-1133">Transmembrane helix</keyword>
<dbReference type="InterPro" id="IPR013525">
    <property type="entry name" value="ABC2_TM"/>
</dbReference>
<evidence type="ECO:0000256" key="4">
    <source>
        <dbReference type="ARBA" id="ARBA00022475"/>
    </source>
</evidence>
<evidence type="ECO:0000313" key="13">
    <source>
        <dbReference type="Proteomes" id="UP000254236"/>
    </source>
</evidence>
<comment type="subcellular location">
    <subcellularLocation>
        <location evidence="1">Cell inner membrane</location>
        <topology evidence="1">Multi-pass membrane protein</topology>
    </subcellularLocation>
    <subcellularLocation>
        <location evidence="9">Cell membrane</location>
        <topology evidence="9">Multi-pass membrane protein</topology>
    </subcellularLocation>
</comment>
<accession>A0A345YQK1</accession>
<feature type="domain" description="ABC transmembrane type-2" evidence="10">
    <location>
        <begin position="70"/>
        <end position="294"/>
    </location>
</feature>
<dbReference type="GO" id="GO:0015920">
    <property type="term" value="P:lipopolysaccharide transport"/>
    <property type="evidence" value="ECO:0007669"/>
    <property type="project" value="TreeGrafter"/>
</dbReference>
<dbReference type="PANTHER" id="PTHR30413">
    <property type="entry name" value="INNER MEMBRANE TRANSPORT PERMEASE"/>
    <property type="match status" value="1"/>
</dbReference>
<gene>
    <name evidence="11" type="ORF">DWV08_11675</name>
    <name evidence="12" type="ORF">DXU92_03425</name>
</gene>
<feature type="transmembrane region" description="Helical" evidence="9">
    <location>
        <begin position="149"/>
        <end position="171"/>
    </location>
</feature>
<evidence type="ECO:0000256" key="6">
    <source>
        <dbReference type="ARBA" id="ARBA00022692"/>
    </source>
</evidence>
<protein>
    <recommendedName>
        <fullName evidence="9">Transport permease protein</fullName>
    </recommendedName>
</protein>
<keyword evidence="6 9" id="KW-0812">Transmembrane</keyword>
<keyword evidence="5" id="KW-0997">Cell inner membrane</keyword>
<name>A0A345YQK1_9MICO</name>
<dbReference type="KEGG" id="bsau:DWV08_11675"/>
<evidence type="ECO:0000313" key="12">
    <source>
        <dbReference type="EMBL" id="RRR23943.1"/>
    </source>
</evidence>
<dbReference type="Proteomes" id="UP000282185">
    <property type="component" value="Unassembled WGS sequence"/>
</dbReference>
<dbReference type="OrthoDB" id="4186295at2"/>
<keyword evidence="13" id="KW-1185">Reference proteome</keyword>
<evidence type="ECO:0000256" key="8">
    <source>
        <dbReference type="ARBA" id="ARBA00023136"/>
    </source>
</evidence>
<dbReference type="EMBL" id="CP031356">
    <property type="protein sequence ID" value="AXK46203.1"/>
    <property type="molecule type" value="Genomic_DNA"/>
</dbReference>
<dbReference type="GO" id="GO:0140359">
    <property type="term" value="F:ABC-type transporter activity"/>
    <property type="evidence" value="ECO:0007669"/>
    <property type="project" value="InterPro"/>
</dbReference>
<evidence type="ECO:0000256" key="7">
    <source>
        <dbReference type="ARBA" id="ARBA00022989"/>
    </source>
</evidence>
<evidence type="ECO:0000256" key="9">
    <source>
        <dbReference type="RuleBase" id="RU361157"/>
    </source>
</evidence>
<evidence type="ECO:0000256" key="5">
    <source>
        <dbReference type="ARBA" id="ARBA00022519"/>
    </source>
</evidence>
<sequence>MRRRPVTSEVRSTSEVKRALEAKGLDPSALTRIGVRPELTEYIRQLWDRRFFIWYDARHRASTQHSRMRLGNVWLLLRPLVDASVYFVIFGLILQAGRGIENFPAFLVIGILLYRSTATSISSGATLLHANRSMIKAFTFPRASIPIAAVVQSTMTAVFTLAMMCLVIIVLPPHAPPQFTWPLLVPIFMIQTVLNLGIMLFTARIGFHIPDMANLLGLVSRFLMYGSGVMFPITRFVDDSTAVAILELNPLYQIIDMMRSVLLDGQVPDLRSWTIAISWAVGTVVFGFLFFWRAEESYGRELA</sequence>
<evidence type="ECO:0000259" key="10">
    <source>
        <dbReference type="PROSITE" id="PS51012"/>
    </source>
</evidence>
<keyword evidence="8 9" id="KW-0472">Membrane</keyword>
<keyword evidence="3 9" id="KW-0813">Transport</keyword>
<feature type="transmembrane region" description="Helical" evidence="9">
    <location>
        <begin position="103"/>
        <end position="128"/>
    </location>
</feature>
<evidence type="ECO:0000256" key="2">
    <source>
        <dbReference type="ARBA" id="ARBA00007783"/>
    </source>
</evidence>
<dbReference type="Proteomes" id="UP000254236">
    <property type="component" value="Chromosome"/>
</dbReference>
<dbReference type="PROSITE" id="PS51012">
    <property type="entry name" value="ABC_TM2"/>
    <property type="match status" value="1"/>
</dbReference>
<reference evidence="11 13" key="1">
    <citation type="submission" date="2018-07" db="EMBL/GenBank/DDBJ databases">
        <title>Brachybacterium saurashtrense DSM 23186 genome sequence.</title>
        <authorList>
            <person name="Guo L."/>
        </authorList>
    </citation>
    <scope>NUCLEOTIDE SEQUENCE [LARGE SCALE GENOMIC DNA]</scope>
    <source>
        <strain evidence="11 13">DSM 23186</strain>
    </source>
</reference>
<evidence type="ECO:0000313" key="11">
    <source>
        <dbReference type="EMBL" id="AXK46203.1"/>
    </source>
</evidence>
<feature type="transmembrane region" description="Helical" evidence="9">
    <location>
        <begin position="273"/>
        <end position="292"/>
    </location>
</feature>
<feature type="transmembrane region" description="Helical" evidence="9">
    <location>
        <begin position="75"/>
        <end position="97"/>
    </location>
</feature>
<proteinExistence type="inferred from homology"/>
<organism evidence="12 14">
    <name type="scientific">Brachybacterium saurashtrense</name>
    <dbReference type="NCBI Taxonomy" id="556288"/>
    <lineage>
        <taxon>Bacteria</taxon>
        <taxon>Bacillati</taxon>
        <taxon>Actinomycetota</taxon>
        <taxon>Actinomycetes</taxon>
        <taxon>Micrococcales</taxon>
        <taxon>Dermabacteraceae</taxon>
        <taxon>Brachybacterium</taxon>
    </lineage>
</organism>
<dbReference type="EMBL" id="QSWH01000002">
    <property type="protein sequence ID" value="RRR23943.1"/>
    <property type="molecule type" value="Genomic_DNA"/>
</dbReference>
<dbReference type="InterPro" id="IPR047817">
    <property type="entry name" value="ABC2_TM_bact-type"/>
</dbReference>
<dbReference type="AlphaFoldDB" id="A0A345YQK1"/>
<feature type="transmembrane region" description="Helical" evidence="9">
    <location>
        <begin position="183"/>
        <end position="203"/>
    </location>
</feature>
<feature type="transmembrane region" description="Helical" evidence="9">
    <location>
        <begin position="215"/>
        <end position="233"/>
    </location>
</feature>